<reference evidence="1 2" key="1">
    <citation type="journal article" date="2015" name="Proc. Natl. Acad. Sci. U.S.A.">
        <title>The resurrection genome of Boea hygrometrica: A blueprint for survival of dehydration.</title>
        <authorList>
            <person name="Xiao L."/>
            <person name="Yang G."/>
            <person name="Zhang L."/>
            <person name="Yang X."/>
            <person name="Zhao S."/>
            <person name="Ji Z."/>
            <person name="Zhou Q."/>
            <person name="Hu M."/>
            <person name="Wang Y."/>
            <person name="Chen M."/>
            <person name="Xu Y."/>
            <person name="Jin H."/>
            <person name="Xiao X."/>
            <person name="Hu G."/>
            <person name="Bao F."/>
            <person name="Hu Y."/>
            <person name="Wan P."/>
            <person name="Li L."/>
            <person name="Deng X."/>
            <person name="Kuang T."/>
            <person name="Xiang C."/>
            <person name="Zhu J.K."/>
            <person name="Oliver M.J."/>
            <person name="He Y."/>
        </authorList>
    </citation>
    <scope>NUCLEOTIDE SEQUENCE [LARGE SCALE GENOMIC DNA]</scope>
    <source>
        <strain evidence="2">cv. XS01</strain>
    </source>
</reference>
<dbReference type="EMBL" id="KV017833">
    <property type="protein sequence ID" value="KZV17871.1"/>
    <property type="molecule type" value="Genomic_DNA"/>
</dbReference>
<dbReference type="Proteomes" id="UP000250235">
    <property type="component" value="Unassembled WGS sequence"/>
</dbReference>
<name>A0A2Z7A849_9LAMI</name>
<sequence>MHFTDDIPQTSQIAMPIVVLPTYFTNSISQLRDAIDQIKLEQLSTLDSIDELKAAFSGKITNLEIAFAQTNTRQDLIFRMEMHALRQEIEIQKWEESNRGPPDDRADLVKVAVEVNYQASCSQQSKIIQTHTEAIKKRIKFFSFGLTV</sequence>
<organism evidence="1 2">
    <name type="scientific">Dorcoceras hygrometricum</name>
    <dbReference type="NCBI Taxonomy" id="472368"/>
    <lineage>
        <taxon>Eukaryota</taxon>
        <taxon>Viridiplantae</taxon>
        <taxon>Streptophyta</taxon>
        <taxon>Embryophyta</taxon>
        <taxon>Tracheophyta</taxon>
        <taxon>Spermatophyta</taxon>
        <taxon>Magnoliopsida</taxon>
        <taxon>eudicotyledons</taxon>
        <taxon>Gunneridae</taxon>
        <taxon>Pentapetalae</taxon>
        <taxon>asterids</taxon>
        <taxon>lamiids</taxon>
        <taxon>Lamiales</taxon>
        <taxon>Gesneriaceae</taxon>
        <taxon>Didymocarpoideae</taxon>
        <taxon>Trichosporeae</taxon>
        <taxon>Loxocarpinae</taxon>
        <taxon>Dorcoceras</taxon>
    </lineage>
</organism>
<evidence type="ECO:0000313" key="1">
    <source>
        <dbReference type="EMBL" id="KZV17871.1"/>
    </source>
</evidence>
<keyword evidence="2" id="KW-1185">Reference proteome</keyword>
<evidence type="ECO:0000313" key="2">
    <source>
        <dbReference type="Proteomes" id="UP000250235"/>
    </source>
</evidence>
<accession>A0A2Z7A849</accession>
<gene>
    <name evidence="1" type="ORF">F511_02718</name>
</gene>
<dbReference type="AlphaFoldDB" id="A0A2Z7A849"/>
<protein>
    <submittedName>
        <fullName evidence="1">Uncharacterized protein</fullName>
    </submittedName>
</protein>
<proteinExistence type="predicted"/>